<name>A0ABV5NI47_9ACTN</name>
<dbReference type="InterPro" id="IPR009057">
    <property type="entry name" value="Homeodomain-like_sf"/>
</dbReference>
<dbReference type="InterPro" id="IPR041583">
    <property type="entry name" value="TetR_C_31"/>
</dbReference>
<keyword evidence="2 4" id="KW-0238">DNA-binding</keyword>
<evidence type="ECO:0000313" key="7">
    <source>
        <dbReference type="Proteomes" id="UP001589568"/>
    </source>
</evidence>
<feature type="DNA-binding region" description="H-T-H motif" evidence="4">
    <location>
        <begin position="36"/>
        <end position="55"/>
    </location>
</feature>
<organism evidence="6 7">
    <name type="scientific">Nonomuraea salmonea</name>
    <dbReference type="NCBI Taxonomy" id="46181"/>
    <lineage>
        <taxon>Bacteria</taxon>
        <taxon>Bacillati</taxon>
        <taxon>Actinomycetota</taxon>
        <taxon>Actinomycetes</taxon>
        <taxon>Streptosporangiales</taxon>
        <taxon>Streptosporangiaceae</taxon>
        <taxon>Nonomuraea</taxon>
    </lineage>
</organism>
<dbReference type="PROSITE" id="PS50977">
    <property type="entry name" value="HTH_TETR_2"/>
    <property type="match status" value="1"/>
</dbReference>
<evidence type="ECO:0000256" key="2">
    <source>
        <dbReference type="ARBA" id="ARBA00023125"/>
    </source>
</evidence>
<dbReference type="SUPFAM" id="SSF46689">
    <property type="entry name" value="Homeodomain-like"/>
    <property type="match status" value="1"/>
</dbReference>
<comment type="caution">
    <text evidence="6">The sequence shown here is derived from an EMBL/GenBank/DDBJ whole genome shotgun (WGS) entry which is preliminary data.</text>
</comment>
<accession>A0ABV5NI47</accession>
<dbReference type="InterPro" id="IPR050109">
    <property type="entry name" value="HTH-type_TetR-like_transc_reg"/>
</dbReference>
<dbReference type="EMBL" id="JBHMCF010000008">
    <property type="protein sequence ID" value="MFB9469449.1"/>
    <property type="molecule type" value="Genomic_DNA"/>
</dbReference>
<dbReference type="InterPro" id="IPR001647">
    <property type="entry name" value="HTH_TetR"/>
</dbReference>
<evidence type="ECO:0000256" key="4">
    <source>
        <dbReference type="PROSITE-ProRule" id="PRU00335"/>
    </source>
</evidence>
<keyword evidence="3" id="KW-0804">Transcription</keyword>
<evidence type="ECO:0000256" key="3">
    <source>
        <dbReference type="ARBA" id="ARBA00023163"/>
    </source>
</evidence>
<dbReference type="Pfam" id="PF00440">
    <property type="entry name" value="TetR_N"/>
    <property type="match status" value="1"/>
</dbReference>
<evidence type="ECO:0000313" key="6">
    <source>
        <dbReference type="EMBL" id="MFB9469449.1"/>
    </source>
</evidence>
<dbReference type="Pfam" id="PF17940">
    <property type="entry name" value="TetR_C_31"/>
    <property type="match status" value="1"/>
</dbReference>
<proteinExistence type="predicted"/>
<feature type="domain" description="HTH tetR-type" evidence="5">
    <location>
        <begin position="13"/>
        <end position="73"/>
    </location>
</feature>
<evidence type="ECO:0000259" key="5">
    <source>
        <dbReference type="PROSITE" id="PS50977"/>
    </source>
</evidence>
<dbReference type="PANTHER" id="PTHR30055">
    <property type="entry name" value="HTH-TYPE TRANSCRIPTIONAL REGULATOR RUTR"/>
    <property type="match status" value="1"/>
</dbReference>
<dbReference type="RefSeq" id="WP_364372962.1">
    <property type="nucleotide sequence ID" value="NZ_JBHMCF010000008.1"/>
</dbReference>
<reference evidence="6 7" key="1">
    <citation type="submission" date="2024-09" db="EMBL/GenBank/DDBJ databases">
        <authorList>
            <person name="Sun Q."/>
            <person name="Mori K."/>
        </authorList>
    </citation>
    <scope>NUCLEOTIDE SEQUENCE [LARGE SCALE GENOMIC DNA]</scope>
    <source>
        <strain evidence="6 7">JCM 3324</strain>
    </source>
</reference>
<dbReference type="PANTHER" id="PTHR30055:SF234">
    <property type="entry name" value="HTH-TYPE TRANSCRIPTIONAL REGULATOR BETI"/>
    <property type="match status" value="1"/>
</dbReference>
<gene>
    <name evidence="6" type="ORF">ACFFR3_08015</name>
</gene>
<keyword evidence="7" id="KW-1185">Reference proteome</keyword>
<dbReference type="Proteomes" id="UP001589568">
    <property type="component" value="Unassembled WGS sequence"/>
</dbReference>
<evidence type="ECO:0000256" key="1">
    <source>
        <dbReference type="ARBA" id="ARBA00023015"/>
    </source>
</evidence>
<sequence length="185" mass="21078">MTTHRSPAQDRSRRRRATLLDAAVHLLTHGGFAAVTHRAVAHHARLPLAATTYYFTSRDQLIAEAFAQLVDRELATIRTWITRHGPHRLLDQVAAADHTRQLALWELYVHAGRDPALQAIARRWSDGCLRILADTLRLPPDDPRLRLLYTTVSALWLEHLVERRPLDEARTLLTLAIEHAMMGCR</sequence>
<keyword evidence="1" id="KW-0805">Transcription regulation</keyword>
<protein>
    <submittedName>
        <fullName evidence="6">TetR/AcrR family transcriptional regulator</fullName>
    </submittedName>
</protein>
<dbReference type="Gene3D" id="1.10.357.10">
    <property type="entry name" value="Tetracycline Repressor, domain 2"/>
    <property type="match status" value="1"/>
</dbReference>